<reference evidence="1 2" key="1">
    <citation type="submission" date="2018-01" db="EMBL/GenBank/DDBJ databases">
        <title>Co-occurrence of chitin degradation, pigmentation and bioactivity in marine Pseudoalteromonas.</title>
        <authorList>
            <person name="Paulsen S."/>
            <person name="Gram L."/>
            <person name="Machado H."/>
        </authorList>
    </citation>
    <scope>NUCLEOTIDE SEQUENCE [LARGE SCALE GENOMIC DNA]</scope>
    <source>
        <strain evidence="1 2">S3898</strain>
    </source>
</reference>
<organism evidence="1 2">
    <name type="scientific">Pseudoalteromonas phenolica</name>
    <dbReference type="NCBI Taxonomy" id="161398"/>
    <lineage>
        <taxon>Bacteria</taxon>
        <taxon>Pseudomonadati</taxon>
        <taxon>Pseudomonadota</taxon>
        <taxon>Gammaproteobacteria</taxon>
        <taxon>Alteromonadales</taxon>
        <taxon>Pseudoalteromonadaceae</taxon>
        <taxon>Pseudoalteromonas</taxon>
    </lineage>
</organism>
<dbReference type="EMBL" id="PPSX01000082">
    <property type="protein sequence ID" value="RZQ51760.1"/>
    <property type="molecule type" value="Genomic_DNA"/>
</dbReference>
<sequence length="119" mass="14304">MYLDKQIVNLPIPPESCLDEKQRMLLTIDRNSFFKTVDFVHASIKYMVDNHVEKINVTNKQTIFIYDDGEQEFWIECNKNRKNFKFQLIENSPMLLEDEEYITICKLAHLVRQDQLKNF</sequence>
<name>A0A4Q7IIV0_9GAMM</name>
<dbReference type="AlphaFoldDB" id="A0A4Q7IIV0"/>
<dbReference type="Proteomes" id="UP000291338">
    <property type="component" value="Unassembled WGS sequence"/>
</dbReference>
<proteinExistence type="predicted"/>
<evidence type="ECO:0000313" key="1">
    <source>
        <dbReference type="EMBL" id="RZQ51760.1"/>
    </source>
</evidence>
<protein>
    <submittedName>
        <fullName evidence="1">Uncharacterized protein</fullName>
    </submittedName>
</protein>
<accession>A0A4Q7IIV0</accession>
<gene>
    <name evidence="1" type="ORF">C1E23_17805</name>
</gene>
<comment type="caution">
    <text evidence="1">The sequence shown here is derived from an EMBL/GenBank/DDBJ whole genome shotgun (WGS) entry which is preliminary data.</text>
</comment>
<dbReference type="RefSeq" id="WP_130256850.1">
    <property type="nucleotide sequence ID" value="NZ_PPSX01000082.1"/>
</dbReference>
<evidence type="ECO:0000313" key="2">
    <source>
        <dbReference type="Proteomes" id="UP000291338"/>
    </source>
</evidence>